<name>A0ABP7WYA7_9SPHI</name>
<dbReference type="PIRSF" id="PIRSF004846">
    <property type="entry name" value="ModA"/>
    <property type="match status" value="1"/>
</dbReference>
<keyword evidence="5" id="KW-1185">Reference proteome</keyword>
<keyword evidence="2" id="KW-0479">Metal-binding</keyword>
<evidence type="ECO:0000256" key="1">
    <source>
        <dbReference type="ARBA" id="ARBA00009175"/>
    </source>
</evidence>
<reference evidence="5" key="1">
    <citation type="journal article" date="2019" name="Int. J. Syst. Evol. Microbiol.">
        <title>The Global Catalogue of Microorganisms (GCM) 10K type strain sequencing project: providing services to taxonomists for standard genome sequencing and annotation.</title>
        <authorList>
            <consortium name="The Broad Institute Genomics Platform"/>
            <consortium name="The Broad Institute Genome Sequencing Center for Infectious Disease"/>
            <person name="Wu L."/>
            <person name="Ma J."/>
        </authorList>
    </citation>
    <scope>NUCLEOTIDE SEQUENCE [LARGE SCALE GENOMIC DNA]</scope>
    <source>
        <strain evidence="5">JCM 17085</strain>
    </source>
</reference>
<organism evidence="4 5">
    <name type="scientific">Mucilaginibacter panaciglaebae</name>
    <dbReference type="NCBI Taxonomy" id="502331"/>
    <lineage>
        <taxon>Bacteria</taxon>
        <taxon>Pseudomonadati</taxon>
        <taxon>Bacteroidota</taxon>
        <taxon>Sphingobacteriia</taxon>
        <taxon>Sphingobacteriales</taxon>
        <taxon>Sphingobacteriaceae</taxon>
        <taxon>Mucilaginibacter</taxon>
    </lineage>
</organism>
<dbReference type="NCBIfam" id="TIGR01256">
    <property type="entry name" value="modA"/>
    <property type="match status" value="1"/>
</dbReference>
<dbReference type="EMBL" id="BAABCV010000009">
    <property type="protein sequence ID" value="GAA4099870.1"/>
    <property type="molecule type" value="Genomic_DNA"/>
</dbReference>
<dbReference type="CDD" id="cd13539">
    <property type="entry name" value="PBP2_AvModA"/>
    <property type="match status" value="1"/>
</dbReference>
<dbReference type="PANTHER" id="PTHR30632:SF14">
    <property type="entry name" value="TUNGSTATE_MOLYBDATE_CHROMATE-BINDING PROTEIN MODA"/>
    <property type="match status" value="1"/>
</dbReference>
<proteinExistence type="inferred from homology"/>
<sequence length="257" mass="28455">MYRRKVIAALTKPIALVIILNLLLCGSSFAQVLRVAAAANLQSVIKVLQKDFKQKTHITIQPIISSSGKLAAQIKNGAPFDVFLSADMTLPESLYKEGFSTRPPVVYAYGSLIICSTKNIGFENWERTLLTPRIKKIAIANPAVAPYGEAAKEVLQQKGVFDNVQNKMVYGESISQVNTYITTAVVEVGFTTQALLKDQANKTIIYWKIIDPKSYSPIKQGMVILKHAAGNSNAEKFYKYLLSANAKKIFVKYGYRI</sequence>
<comment type="caution">
    <text evidence="4">The sequence shown here is derived from an EMBL/GenBank/DDBJ whole genome shotgun (WGS) entry which is preliminary data.</text>
</comment>
<dbReference type="Pfam" id="PF13531">
    <property type="entry name" value="SBP_bac_11"/>
    <property type="match status" value="1"/>
</dbReference>
<evidence type="ECO:0000256" key="3">
    <source>
        <dbReference type="ARBA" id="ARBA00022729"/>
    </source>
</evidence>
<dbReference type="InterPro" id="IPR044084">
    <property type="entry name" value="AvModA-like_subst-bd"/>
</dbReference>
<dbReference type="InterPro" id="IPR005950">
    <property type="entry name" value="ModA"/>
</dbReference>
<evidence type="ECO:0000313" key="4">
    <source>
        <dbReference type="EMBL" id="GAA4099870.1"/>
    </source>
</evidence>
<accession>A0ABP7WYA7</accession>
<dbReference type="RefSeq" id="WP_345105029.1">
    <property type="nucleotide sequence ID" value="NZ_BAABCV010000009.1"/>
</dbReference>
<dbReference type="PANTHER" id="PTHR30632">
    <property type="entry name" value="MOLYBDATE-BINDING PERIPLASMIC PROTEIN"/>
    <property type="match status" value="1"/>
</dbReference>
<dbReference type="Gene3D" id="3.40.190.10">
    <property type="entry name" value="Periplasmic binding protein-like II"/>
    <property type="match status" value="2"/>
</dbReference>
<keyword evidence="3" id="KW-0732">Signal</keyword>
<protein>
    <submittedName>
        <fullName evidence="4">Molybdate ABC transporter substrate-binding protein</fullName>
    </submittedName>
</protein>
<gene>
    <name evidence="4" type="primary">modA</name>
    <name evidence="4" type="ORF">GCM10022392_25340</name>
</gene>
<dbReference type="SUPFAM" id="SSF53850">
    <property type="entry name" value="Periplasmic binding protein-like II"/>
    <property type="match status" value="1"/>
</dbReference>
<dbReference type="InterPro" id="IPR050682">
    <property type="entry name" value="ModA/WtpA"/>
</dbReference>
<evidence type="ECO:0000313" key="5">
    <source>
        <dbReference type="Proteomes" id="UP001500841"/>
    </source>
</evidence>
<comment type="similarity">
    <text evidence="1">Belongs to the bacterial solute-binding protein ModA family.</text>
</comment>
<evidence type="ECO:0000256" key="2">
    <source>
        <dbReference type="ARBA" id="ARBA00022723"/>
    </source>
</evidence>
<dbReference type="Proteomes" id="UP001500841">
    <property type="component" value="Unassembled WGS sequence"/>
</dbReference>